<reference evidence="1" key="1">
    <citation type="submission" date="2012-04" db="EMBL/GenBank/DDBJ databases">
        <title>The Genome Sequence of Loa loa.</title>
        <authorList>
            <consortium name="The Broad Institute Genome Sequencing Platform"/>
            <consortium name="Broad Institute Genome Sequencing Center for Infectious Disease"/>
            <person name="Nutman T.B."/>
            <person name="Fink D.L."/>
            <person name="Russ C."/>
            <person name="Young S."/>
            <person name="Zeng Q."/>
            <person name="Gargeya S."/>
            <person name="Alvarado L."/>
            <person name="Berlin A."/>
            <person name="Chapman S.B."/>
            <person name="Chen Z."/>
            <person name="Freedman E."/>
            <person name="Gellesch M."/>
            <person name="Goldberg J."/>
            <person name="Griggs A."/>
            <person name="Gujja S."/>
            <person name="Heilman E.R."/>
            <person name="Heiman D."/>
            <person name="Howarth C."/>
            <person name="Mehta T."/>
            <person name="Neiman D."/>
            <person name="Pearson M."/>
            <person name="Roberts A."/>
            <person name="Saif S."/>
            <person name="Shea T."/>
            <person name="Shenoy N."/>
            <person name="Sisk P."/>
            <person name="Stolte C."/>
            <person name="Sykes S."/>
            <person name="White J."/>
            <person name="Yandava C."/>
            <person name="Haas B."/>
            <person name="Henn M.R."/>
            <person name="Nusbaum C."/>
            <person name="Birren B."/>
        </authorList>
    </citation>
    <scope>NUCLEOTIDE SEQUENCE [LARGE SCALE GENOMIC DNA]</scope>
</reference>
<dbReference type="Proteomes" id="UP000095285">
    <property type="component" value="Unassembled WGS sequence"/>
</dbReference>
<sequence length="332" mass="38721">MVSKVEAIGRILRQLEIMGENLERSSIKIENKLPSEFWTECINKRRNKKYAKLIQRNEEVTRSQYLDIMKEQKLTKNKINPRINSRYFPEETSALTITTPQTYTKANTTKVSKTQRPCIFCNKNHWDNERQIYPSLGQRMQRLKERLSKLSSTRQDTSAQVICISKKLSKRLNLEDVDYEQVKLATFGNRRSQQSIAAKVQIGIKTIEAKIIPIIATVVNYLTRFSLINTIVGPMIVGSGYMDNHGNRLNKMVYDPHEKTHTECCSVQNEKQTTVTPSNMGIPEIDLFWKLEFIGIQDQPNLHEDEQSLERENKEIVFQEKYHRKQWQIPSA</sequence>
<evidence type="ECO:0000313" key="1">
    <source>
        <dbReference type="Proteomes" id="UP000095285"/>
    </source>
</evidence>
<keyword evidence="1" id="KW-1185">Reference proteome</keyword>
<dbReference type="AlphaFoldDB" id="A0A1I7VQ58"/>
<name>A0A1I7VQ58_LOALO</name>
<organism evidence="1 2">
    <name type="scientific">Loa loa</name>
    <name type="common">Eye worm</name>
    <name type="synonym">Filaria loa</name>
    <dbReference type="NCBI Taxonomy" id="7209"/>
    <lineage>
        <taxon>Eukaryota</taxon>
        <taxon>Metazoa</taxon>
        <taxon>Ecdysozoa</taxon>
        <taxon>Nematoda</taxon>
        <taxon>Chromadorea</taxon>
        <taxon>Rhabditida</taxon>
        <taxon>Spirurina</taxon>
        <taxon>Spiruromorpha</taxon>
        <taxon>Filarioidea</taxon>
        <taxon>Onchocercidae</taxon>
        <taxon>Loa</taxon>
    </lineage>
</organism>
<protein>
    <submittedName>
        <fullName evidence="2">Uncharacterized protein</fullName>
    </submittedName>
</protein>
<reference evidence="2" key="2">
    <citation type="submission" date="2016-11" db="UniProtKB">
        <authorList>
            <consortium name="WormBaseParasite"/>
        </authorList>
    </citation>
    <scope>IDENTIFICATION</scope>
</reference>
<accession>A0A1I7VQ58</accession>
<proteinExistence type="predicted"/>
<dbReference type="WBParaSite" id="EN70_4996">
    <property type="protein sequence ID" value="EN70_4996"/>
    <property type="gene ID" value="EN70_4996"/>
</dbReference>
<evidence type="ECO:0000313" key="2">
    <source>
        <dbReference type="WBParaSite" id="EN70_4996"/>
    </source>
</evidence>